<gene>
    <name evidence="3" type="ORF">SAMN04488111_1779</name>
</gene>
<keyword evidence="1" id="KW-0472">Membrane</keyword>
<keyword evidence="1" id="KW-1133">Transmembrane helix</keyword>
<dbReference type="InterPro" id="IPR006976">
    <property type="entry name" value="VanZ-like"/>
</dbReference>
<name>A0A238XCQ3_9FLAO</name>
<evidence type="ECO:0000313" key="4">
    <source>
        <dbReference type="Proteomes" id="UP000198412"/>
    </source>
</evidence>
<organism evidence="3 4">
    <name type="scientific">Lutibacter flavus</name>
    <dbReference type="NCBI Taxonomy" id="691689"/>
    <lineage>
        <taxon>Bacteria</taxon>
        <taxon>Pseudomonadati</taxon>
        <taxon>Bacteroidota</taxon>
        <taxon>Flavobacteriia</taxon>
        <taxon>Flavobacteriales</taxon>
        <taxon>Flavobacteriaceae</taxon>
        <taxon>Lutibacter</taxon>
    </lineage>
</organism>
<dbReference type="Pfam" id="PF04892">
    <property type="entry name" value="VanZ"/>
    <property type="match status" value="1"/>
</dbReference>
<sequence>MERKYYFFISIFLTLIIGWGSLAPIGDSMPSTISISDKAIHILAYFLLTLSWLFSYKKESKKLKVSIIILVIVFIYGIIIEVLQGTVTKNRQPEAYDLLANLTGIILAITVFKQGLQKNF</sequence>
<accession>A0A238XCQ3</accession>
<dbReference type="NCBIfam" id="NF037970">
    <property type="entry name" value="vanZ_1"/>
    <property type="match status" value="1"/>
</dbReference>
<proteinExistence type="predicted"/>
<dbReference type="EMBL" id="FZNX01000002">
    <property type="protein sequence ID" value="SNR56273.1"/>
    <property type="molecule type" value="Genomic_DNA"/>
</dbReference>
<evidence type="ECO:0000256" key="1">
    <source>
        <dbReference type="SAM" id="Phobius"/>
    </source>
</evidence>
<dbReference type="PANTHER" id="PTHR28008:SF1">
    <property type="entry name" value="DOMAIN PROTEIN, PUTATIVE (AFU_ORTHOLOGUE AFUA_3G10980)-RELATED"/>
    <property type="match status" value="1"/>
</dbReference>
<keyword evidence="1" id="KW-0812">Transmembrane</keyword>
<keyword evidence="4" id="KW-1185">Reference proteome</keyword>
<protein>
    <submittedName>
        <fullName evidence="3">VanZ like family protein</fullName>
    </submittedName>
</protein>
<evidence type="ECO:0000259" key="2">
    <source>
        <dbReference type="Pfam" id="PF04892"/>
    </source>
</evidence>
<dbReference type="RefSeq" id="WP_245856876.1">
    <property type="nucleotide sequence ID" value="NZ_FZNX01000002.1"/>
</dbReference>
<feature type="transmembrane region" description="Helical" evidence="1">
    <location>
        <begin position="63"/>
        <end position="83"/>
    </location>
</feature>
<feature type="transmembrane region" description="Helical" evidence="1">
    <location>
        <begin position="38"/>
        <end position="56"/>
    </location>
</feature>
<dbReference type="Proteomes" id="UP000198412">
    <property type="component" value="Unassembled WGS sequence"/>
</dbReference>
<feature type="transmembrane region" description="Helical" evidence="1">
    <location>
        <begin position="95"/>
        <end position="112"/>
    </location>
</feature>
<feature type="transmembrane region" description="Helical" evidence="1">
    <location>
        <begin position="5"/>
        <end position="26"/>
    </location>
</feature>
<dbReference type="AlphaFoldDB" id="A0A238XCQ3"/>
<feature type="domain" description="VanZ-like" evidence="2">
    <location>
        <begin position="38"/>
        <end position="113"/>
    </location>
</feature>
<reference evidence="4" key="1">
    <citation type="submission" date="2017-06" db="EMBL/GenBank/DDBJ databases">
        <authorList>
            <person name="Varghese N."/>
            <person name="Submissions S."/>
        </authorList>
    </citation>
    <scope>NUCLEOTIDE SEQUENCE [LARGE SCALE GENOMIC DNA]</scope>
    <source>
        <strain evidence="4">DSM 27993</strain>
    </source>
</reference>
<dbReference type="PANTHER" id="PTHR28008">
    <property type="entry name" value="DOMAIN PROTEIN, PUTATIVE (AFU_ORTHOLOGUE AFUA_3G10980)-RELATED"/>
    <property type="match status" value="1"/>
</dbReference>
<evidence type="ECO:0000313" key="3">
    <source>
        <dbReference type="EMBL" id="SNR56273.1"/>
    </source>
</evidence>